<organism evidence="2 3">
    <name type="scientific">Fusobacterium necrogenes</name>
    <dbReference type="NCBI Taxonomy" id="858"/>
    <lineage>
        <taxon>Bacteria</taxon>
        <taxon>Fusobacteriati</taxon>
        <taxon>Fusobacteriota</taxon>
        <taxon>Fusobacteriia</taxon>
        <taxon>Fusobacteriales</taxon>
        <taxon>Fusobacteriaceae</taxon>
        <taxon>Fusobacterium</taxon>
    </lineage>
</organism>
<evidence type="ECO:0000313" key="2">
    <source>
        <dbReference type="EMBL" id="STO31754.1"/>
    </source>
</evidence>
<dbReference type="PANTHER" id="PTHR37478">
    <property type="match status" value="1"/>
</dbReference>
<dbReference type="SUPFAM" id="SSF88659">
    <property type="entry name" value="Sigma3 and sigma4 domains of RNA polymerase sigma factors"/>
    <property type="match status" value="1"/>
</dbReference>
<dbReference type="InterPro" id="IPR013324">
    <property type="entry name" value="RNA_pol_sigma_r3/r4-like"/>
</dbReference>
<dbReference type="EMBL" id="UGGU01000003">
    <property type="protein sequence ID" value="STO31754.1"/>
    <property type="molecule type" value="Genomic_DNA"/>
</dbReference>
<dbReference type="Proteomes" id="UP000255328">
    <property type="component" value="Unassembled WGS sequence"/>
</dbReference>
<evidence type="ECO:0000256" key="1">
    <source>
        <dbReference type="ARBA" id="ARBA00009350"/>
    </source>
</evidence>
<reference evidence="2 3" key="1">
    <citation type="submission" date="2018-06" db="EMBL/GenBank/DDBJ databases">
        <authorList>
            <consortium name="Pathogen Informatics"/>
            <person name="Doyle S."/>
        </authorList>
    </citation>
    <scope>NUCLEOTIDE SEQUENCE [LARGE SCALE GENOMIC DNA]</scope>
    <source>
        <strain evidence="2 3">NCTC10723</strain>
    </source>
</reference>
<dbReference type="Gene3D" id="1.10.10.10">
    <property type="entry name" value="Winged helix-like DNA-binding domain superfamily/Winged helix DNA-binding domain"/>
    <property type="match status" value="1"/>
</dbReference>
<comment type="similarity">
    <text evidence="1">Belongs to the UPF0251 family.</text>
</comment>
<sequence>MSRCKKQRCCRILENERIFKPIGISMVELKTVEIEIDELEAIRLCDYEGKSQIETAELMQISRGTVQRILNSGRKKILDALLHQKAIKLKNTGDEK</sequence>
<evidence type="ECO:0000313" key="3">
    <source>
        <dbReference type="Proteomes" id="UP000255328"/>
    </source>
</evidence>
<accession>A0A377GYT9</accession>
<dbReference type="InterPro" id="IPR002852">
    <property type="entry name" value="UPF0251"/>
</dbReference>
<dbReference type="AlphaFoldDB" id="A0A377GYT9"/>
<dbReference type="RefSeq" id="WP_115270348.1">
    <property type="nucleotide sequence ID" value="NZ_UGGU01000003.1"/>
</dbReference>
<dbReference type="PANTHER" id="PTHR37478:SF2">
    <property type="entry name" value="UPF0251 PROTEIN TK0562"/>
    <property type="match status" value="1"/>
</dbReference>
<name>A0A377GYT9_9FUSO</name>
<gene>
    <name evidence="2" type="ORF">NCTC10723_01213</name>
</gene>
<dbReference type="OrthoDB" id="280278at2"/>
<proteinExistence type="inferred from homology"/>
<keyword evidence="3" id="KW-1185">Reference proteome</keyword>
<dbReference type="InterPro" id="IPR036388">
    <property type="entry name" value="WH-like_DNA-bd_sf"/>
</dbReference>
<dbReference type="Pfam" id="PF02001">
    <property type="entry name" value="DUF134"/>
    <property type="match status" value="1"/>
</dbReference>
<protein>
    <submittedName>
        <fullName evidence="2">RNA polymerase sigma factor, sigma-70 family</fullName>
    </submittedName>
</protein>